<reference evidence="4 5" key="1">
    <citation type="journal article" date="2019" name="Nat. Med.">
        <title>A library of human gut bacterial isolates paired with longitudinal multiomics data enables mechanistic microbiome research.</title>
        <authorList>
            <person name="Poyet M."/>
            <person name="Groussin M."/>
            <person name="Gibbons S.M."/>
            <person name="Avila-Pacheco J."/>
            <person name="Jiang X."/>
            <person name="Kearney S.M."/>
            <person name="Perrotta A.R."/>
            <person name="Berdy B."/>
            <person name="Zhao S."/>
            <person name="Lieberman T.D."/>
            <person name="Swanson P.K."/>
            <person name="Smith M."/>
            <person name="Roesemann S."/>
            <person name="Alexander J.E."/>
            <person name="Rich S.A."/>
            <person name="Livny J."/>
            <person name="Vlamakis H."/>
            <person name="Clish C."/>
            <person name="Bullock K."/>
            <person name="Deik A."/>
            <person name="Scott J."/>
            <person name="Pierce K.A."/>
            <person name="Xavier R.J."/>
            <person name="Alm E.J."/>
        </authorList>
    </citation>
    <scope>NUCLEOTIDE SEQUENCE [LARGE SCALE GENOMIC DNA]</scope>
    <source>
        <strain evidence="2 4">BIOML-A4</strain>
        <strain evidence="3 5">BIOML-A5</strain>
    </source>
</reference>
<dbReference type="InterPro" id="IPR046909">
    <property type="entry name" value="cREC_REC"/>
</dbReference>
<dbReference type="AlphaFoldDB" id="A0A6N7S6G2"/>
<accession>A0A6N7S6G2</accession>
<name>A0A6N7S6G2_9FIRM</name>
<evidence type="ECO:0000313" key="5">
    <source>
        <dbReference type="Proteomes" id="UP000480929"/>
    </source>
</evidence>
<feature type="domain" description="Cyclic-phosphate processing Receiver" evidence="1">
    <location>
        <begin position="7"/>
        <end position="95"/>
    </location>
</feature>
<sequence>MTKQRCLYLDDLRLPQYDSSLKNCKFALAKTVSQAQQFFSENTYDLVSLDYDLGTPQTGYDFCLWLVHQPQAVDLKQIVLHTDSHYGRANMLSLLTWKLPSVPIVIEPHSIQM</sequence>
<evidence type="ECO:0000259" key="1">
    <source>
        <dbReference type="Pfam" id="PF20274"/>
    </source>
</evidence>
<dbReference type="EMBL" id="WKPI01000012">
    <property type="protein sequence ID" value="MSC33155.1"/>
    <property type="molecule type" value="Genomic_DNA"/>
</dbReference>
<organism evidence="2 4">
    <name type="scientific">Holdemania massiliensis</name>
    <dbReference type="NCBI Taxonomy" id="1468449"/>
    <lineage>
        <taxon>Bacteria</taxon>
        <taxon>Bacillati</taxon>
        <taxon>Bacillota</taxon>
        <taxon>Erysipelotrichia</taxon>
        <taxon>Erysipelotrichales</taxon>
        <taxon>Erysipelotrichaceae</taxon>
        <taxon>Holdemania</taxon>
    </lineage>
</organism>
<comment type="caution">
    <text evidence="2">The sequence shown here is derived from an EMBL/GenBank/DDBJ whole genome shotgun (WGS) entry which is preliminary data.</text>
</comment>
<dbReference type="OrthoDB" id="2614698at2"/>
<dbReference type="Proteomes" id="UP000433575">
    <property type="component" value="Unassembled WGS sequence"/>
</dbReference>
<evidence type="ECO:0000313" key="3">
    <source>
        <dbReference type="EMBL" id="MSC33155.1"/>
    </source>
</evidence>
<protein>
    <recommendedName>
        <fullName evidence="1">Cyclic-phosphate processing Receiver domain-containing protein</fullName>
    </recommendedName>
</protein>
<gene>
    <name evidence="3" type="ORF">GKD88_08470</name>
    <name evidence="2" type="ORF">GKE08_09065</name>
</gene>
<proteinExistence type="predicted"/>
<dbReference type="Proteomes" id="UP000480929">
    <property type="component" value="Unassembled WGS sequence"/>
</dbReference>
<evidence type="ECO:0000313" key="4">
    <source>
        <dbReference type="Proteomes" id="UP000433575"/>
    </source>
</evidence>
<evidence type="ECO:0000313" key="2">
    <source>
        <dbReference type="EMBL" id="MSA89477.1"/>
    </source>
</evidence>
<dbReference type="Pfam" id="PF20274">
    <property type="entry name" value="cREC_REC"/>
    <property type="match status" value="1"/>
</dbReference>
<dbReference type="RefSeq" id="WP_154238752.1">
    <property type="nucleotide sequence ID" value="NZ_CALJPI010000262.1"/>
</dbReference>
<dbReference type="EMBL" id="WKPJ01000011">
    <property type="protein sequence ID" value="MSA89477.1"/>
    <property type="molecule type" value="Genomic_DNA"/>
</dbReference>
<keyword evidence="5" id="KW-1185">Reference proteome</keyword>